<name>A0A914R7F2_PAREQ</name>
<dbReference type="Proteomes" id="UP000887564">
    <property type="component" value="Unplaced"/>
</dbReference>
<sequence length="42" mass="4793">MDEFRPSLFTRISRAAVRMGETAWFHISKEEALPVLSAVNDL</sequence>
<dbReference type="AlphaFoldDB" id="A0A914R7F2"/>
<accession>A0A914R7F2</accession>
<keyword evidence="1" id="KW-1185">Reference proteome</keyword>
<evidence type="ECO:0000313" key="2">
    <source>
        <dbReference type="WBParaSite" id="PEQ_0000219301-mRNA-1"/>
    </source>
</evidence>
<evidence type="ECO:0000313" key="1">
    <source>
        <dbReference type="Proteomes" id="UP000887564"/>
    </source>
</evidence>
<reference evidence="2" key="1">
    <citation type="submission" date="2022-11" db="UniProtKB">
        <authorList>
            <consortium name="WormBaseParasite"/>
        </authorList>
    </citation>
    <scope>IDENTIFICATION</scope>
</reference>
<organism evidence="1 2">
    <name type="scientific">Parascaris equorum</name>
    <name type="common">Equine roundworm</name>
    <dbReference type="NCBI Taxonomy" id="6256"/>
    <lineage>
        <taxon>Eukaryota</taxon>
        <taxon>Metazoa</taxon>
        <taxon>Ecdysozoa</taxon>
        <taxon>Nematoda</taxon>
        <taxon>Chromadorea</taxon>
        <taxon>Rhabditida</taxon>
        <taxon>Spirurina</taxon>
        <taxon>Ascaridomorpha</taxon>
        <taxon>Ascaridoidea</taxon>
        <taxon>Ascarididae</taxon>
        <taxon>Parascaris</taxon>
    </lineage>
</organism>
<protein>
    <submittedName>
        <fullName evidence="2">Uncharacterized protein</fullName>
    </submittedName>
</protein>
<dbReference type="WBParaSite" id="PEQ_0000219301-mRNA-1">
    <property type="protein sequence ID" value="PEQ_0000219301-mRNA-1"/>
    <property type="gene ID" value="PEQ_0000219301"/>
</dbReference>
<proteinExistence type="predicted"/>